<dbReference type="Proteomes" id="UP000314294">
    <property type="component" value="Unassembled WGS sequence"/>
</dbReference>
<organism evidence="2 3">
    <name type="scientific">Liparis tanakae</name>
    <name type="common">Tanaka's snailfish</name>
    <dbReference type="NCBI Taxonomy" id="230148"/>
    <lineage>
        <taxon>Eukaryota</taxon>
        <taxon>Metazoa</taxon>
        <taxon>Chordata</taxon>
        <taxon>Craniata</taxon>
        <taxon>Vertebrata</taxon>
        <taxon>Euteleostomi</taxon>
        <taxon>Actinopterygii</taxon>
        <taxon>Neopterygii</taxon>
        <taxon>Teleostei</taxon>
        <taxon>Neoteleostei</taxon>
        <taxon>Acanthomorphata</taxon>
        <taxon>Eupercaria</taxon>
        <taxon>Perciformes</taxon>
        <taxon>Cottioidei</taxon>
        <taxon>Cottales</taxon>
        <taxon>Liparidae</taxon>
        <taxon>Liparis</taxon>
    </lineage>
</organism>
<evidence type="ECO:0000313" key="2">
    <source>
        <dbReference type="EMBL" id="TNN88607.1"/>
    </source>
</evidence>
<accession>A0A4Z2JF56</accession>
<comment type="caution">
    <text evidence="2">The sequence shown here is derived from an EMBL/GenBank/DDBJ whole genome shotgun (WGS) entry which is preliminary data.</text>
</comment>
<sequence length="234" mass="25463">MYLEEHWDAEELKLDPRRAPVALGEAVLQGGGQGDERHHDTPNVKLLNCPGSTSTTDRAMAEDTRVKEPWWKPIIVSPTASVILRILEGTAEEGERTMNGEDEGQQVAVRLQDVRDGVDESLAQVECELTLVDDVLQLAEDGQQLLSRNRDNLPTPAGCGIAVPLPRRRDAPRVSVPLGASWHLGGVAAGVVSTPGVRRGEEEGSSEKSEPREDNVETNNTPFIMHQELPPGTC</sequence>
<dbReference type="EMBL" id="SRLO01000004">
    <property type="protein sequence ID" value="TNN88607.1"/>
    <property type="molecule type" value="Genomic_DNA"/>
</dbReference>
<gene>
    <name evidence="2" type="ORF">EYF80_000939</name>
</gene>
<dbReference type="AlphaFoldDB" id="A0A4Z2JF56"/>
<keyword evidence="3" id="KW-1185">Reference proteome</keyword>
<proteinExistence type="predicted"/>
<evidence type="ECO:0000256" key="1">
    <source>
        <dbReference type="SAM" id="MobiDB-lite"/>
    </source>
</evidence>
<name>A0A4Z2JF56_9TELE</name>
<feature type="compositionally biased region" description="Basic and acidic residues" evidence="1">
    <location>
        <begin position="198"/>
        <end position="215"/>
    </location>
</feature>
<evidence type="ECO:0000313" key="3">
    <source>
        <dbReference type="Proteomes" id="UP000314294"/>
    </source>
</evidence>
<protein>
    <submittedName>
        <fullName evidence="2">Uncharacterized protein</fullName>
    </submittedName>
</protein>
<feature type="region of interest" description="Disordered" evidence="1">
    <location>
        <begin position="193"/>
        <end position="234"/>
    </location>
</feature>
<reference evidence="2 3" key="1">
    <citation type="submission" date="2019-03" db="EMBL/GenBank/DDBJ databases">
        <title>First draft genome of Liparis tanakae, snailfish: a comprehensive survey of snailfish specific genes.</title>
        <authorList>
            <person name="Kim W."/>
            <person name="Song I."/>
            <person name="Jeong J.-H."/>
            <person name="Kim D."/>
            <person name="Kim S."/>
            <person name="Ryu S."/>
            <person name="Song J.Y."/>
            <person name="Lee S.K."/>
        </authorList>
    </citation>
    <scope>NUCLEOTIDE SEQUENCE [LARGE SCALE GENOMIC DNA]</scope>
    <source>
        <tissue evidence="2">Muscle</tissue>
    </source>
</reference>